<sequence length="332" mass="35943">MTPFLPLLVRSVDKSLKDALQRLGPLILTQEYLATRQGSSQDELTDEEDYFVLADANSHPDTVAQWLDDGAQKVILPATVISKLVSAGASNIPSDRLVLSLDMAEGAAVPDKLRSAVSGLFIKCGSLDATTLPSFKQFFPGAELYVQPQQLPSSNATLQAIKDATRMSVTLVIPTENLTLGDSNENATNIADAFIAPLASDRADGLFPTVVTSYTNNRCLGLVYSSVASIKESINTGKGVYQSRKHGLWRKGETSGATQESCFGELDGLAQLESTLLSRLTNAPPGSYTRRLFDDEDLLRKKIREEADELCSAQTKEDIAFEAADLLYFALV</sequence>
<dbReference type="Proteomes" id="UP000789525">
    <property type="component" value="Unassembled WGS sequence"/>
</dbReference>
<keyword evidence="2" id="KW-1185">Reference proteome</keyword>
<accession>A0ACA9PA84</accession>
<dbReference type="EMBL" id="CAJVPT010030002">
    <property type="protein sequence ID" value="CAG8692792.1"/>
    <property type="molecule type" value="Genomic_DNA"/>
</dbReference>
<proteinExistence type="predicted"/>
<protein>
    <submittedName>
        <fullName evidence="1">4489_t:CDS:1</fullName>
    </submittedName>
</protein>
<gene>
    <name evidence="1" type="ORF">ACOLOM_LOCUS9900</name>
</gene>
<feature type="non-terminal residue" evidence="1">
    <location>
        <position position="332"/>
    </location>
</feature>
<evidence type="ECO:0000313" key="2">
    <source>
        <dbReference type="Proteomes" id="UP000789525"/>
    </source>
</evidence>
<comment type="caution">
    <text evidence="1">The sequence shown here is derived from an EMBL/GenBank/DDBJ whole genome shotgun (WGS) entry which is preliminary data.</text>
</comment>
<organism evidence="1 2">
    <name type="scientific">Acaulospora colombiana</name>
    <dbReference type="NCBI Taxonomy" id="27376"/>
    <lineage>
        <taxon>Eukaryota</taxon>
        <taxon>Fungi</taxon>
        <taxon>Fungi incertae sedis</taxon>
        <taxon>Mucoromycota</taxon>
        <taxon>Glomeromycotina</taxon>
        <taxon>Glomeromycetes</taxon>
        <taxon>Diversisporales</taxon>
        <taxon>Acaulosporaceae</taxon>
        <taxon>Acaulospora</taxon>
    </lineage>
</organism>
<name>A0ACA9PA84_9GLOM</name>
<evidence type="ECO:0000313" key="1">
    <source>
        <dbReference type="EMBL" id="CAG8692792.1"/>
    </source>
</evidence>
<reference evidence="1" key="1">
    <citation type="submission" date="2021-06" db="EMBL/GenBank/DDBJ databases">
        <authorList>
            <person name="Kallberg Y."/>
            <person name="Tangrot J."/>
            <person name="Rosling A."/>
        </authorList>
    </citation>
    <scope>NUCLEOTIDE SEQUENCE</scope>
    <source>
        <strain evidence="1">CL356</strain>
    </source>
</reference>